<dbReference type="PANTHER" id="PTHR38790">
    <property type="entry name" value="2EXR DOMAIN-CONTAINING PROTEIN-RELATED"/>
    <property type="match status" value="1"/>
</dbReference>
<name>A0A6A5YUH0_9PLEO</name>
<dbReference type="InterPro" id="IPR056632">
    <property type="entry name" value="DUF7730"/>
</dbReference>
<dbReference type="Pfam" id="PF24864">
    <property type="entry name" value="DUF7730"/>
    <property type="match status" value="1"/>
</dbReference>
<proteinExistence type="predicted"/>
<evidence type="ECO:0000313" key="4">
    <source>
        <dbReference type="Proteomes" id="UP000799770"/>
    </source>
</evidence>
<protein>
    <recommendedName>
        <fullName evidence="2">DUF7730 domain-containing protein</fullName>
    </recommendedName>
</protein>
<evidence type="ECO:0000313" key="3">
    <source>
        <dbReference type="EMBL" id="KAF2110177.1"/>
    </source>
</evidence>
<dbReference type="PANTHER" id="PTHR38790:SF9">
    <property type="entry name" value="F-BOX DOMAIN-CONTAINING PROTEIN"/>
    <property type="match status" value="1"/>
</dbReference>
<keyword evidence="4" id="KW-1185">Reference proteome</keyword>
<dbReference type="EMBL" id="ML977339">
    <property type="protein sequence ID" value="KAF2110177.1"/>
    <property type="molecule type" value="Genomic_DNA"/>
</dbReference>
<dbReference type="Proteomes" id="UP000799770">
    <property type="component" value="Unassembled WGS sequence"/>
</dbReference>
<accession>A0A6A5YUH0</accession>
<evidence type="ECO:0000256" key="1">
    <source>
        <dbReference type="SAM" id="MobiDB-lite"/>
    </source>
</evidence>
<evidence type="ECO:0000259" key="2">
    <source>
        <dbReference type="Pfam" id="PF24864"/>
    </source>
</evidence>
<gene>
    <name evidence="3" type="ORF">BDV96DRAFT_651323</name>
</gene>
<feature type="domain" description="DUF7730" evidence="2">
    <location>
        <begin position="58"/>
        <end position="289"/>
    </location>
</feature>
<reference evidence="3" key="1">
    <citation type="journal article" date="2020" name="Stud. Mycol.">
        <title>101 Dothideomycetes genomes: a test case for predicting lifestyles and emergence of pathogens.</title>
        <authorList>
            <person name="Haridas S."/>
            <person name="Albert R."/>
            <person name="Binder M."/>
            <person name="Bloem J."/>
            <person name="Labutti K."/>
            <person name="Salamov A."/>
            <person name="Andreopoulos B."/>
            <person name="Baker S."/>
            <person name="Barry K."/>
            <person name="Bills G."/>
            <person name="Bluhm B."/>
            <person name="Cannon C."/>
            <person name="Castanera R."/>
            <person name="Culley D."/>
            <person name="Daum C."/>
            <person name="Ezra D."/>
            <person name="Gonzalez J."/>
            <person name="Henrissat B."/>
            <person name="Kuo A."/>
            <person name="Liang C."/>
            <person name="Lipzen A."/>
            <person name="Lutzoni F."/>
            <person name="Magnuson J."/>
            <person name="Mondo S."/>
            <person name="Nolan M."/>
            <person name="Ohm R."/>
            <person name="Pangilinan J."/>
            <person name="Park H.-J."/>
            <person name="Ramirez L."/>
            <person name="Alfaro M."/>
            <person name="Sun H."/>
            <person name="Tritt A."/>
            <person name="Yoshinaga Y."/>
            <person name="Zwiers L.-H."/>
            <person name="Turgeon B."/>
            <person name="Goodwin S."/>
            <person name="Spatafora J."/>
            <person name="Crous P."/>
            <person name="Grigoriev I."/>
        </authorList>
    </citation>
    <scope>NUCLEOTIDE SEQUENCE</scope>
    <source>
        <strain evidence="3">CBS 627.86</strain>
    </source>
</reference>
<feature type="region of interest" description="Disordered" evidence="1">
    <location>
        <begin position="14"/>
        <end position="33"/>
    </location>
</feature>
<dbReference type="OrthoDB" id="4757095at2759"/>
<sequence length="291" mass="33420">MPFLSRAFRTLSFQSQSPASQADKPFPDLSGPPSRIHLPLKPGPHPQAIVGNAQVYSKQAPSFLFSKLPVELREMIWEYCMGGHLIHMFWQDRDTLLGFVCDKQNKCPSLWHQENRPHELRWDTVHLMKESELNQEKGFMDLLLTCQAVYIEASNTLYKANTFDFTDHWPNTKYLQWNLPLTALNTLSHIAIACHGVSRHSNHSDFISWKKMWETLALMQGLRTLRVEMVTGTKHTTRESLTEAEDELLEPVMQLDTLCCRGLANFELLLPFPACPEGTIANELRCEIVRT</sequence>
<organism evidence="3 4">
    <name type="scientific">Lophiotrema nucula</name>
    <dbReference type="NCBI Taxonomy" id="690887"/>
    <lineage>
        <taxon>Eukaryota</taxon>
        <taxon>Fungi</taxon>
        <taxon>Dikarya</taxon>
        <taxon>Ascomycota</taxon>
        <taxon>Pezizomycotina</taxon>
        <taxon>Dothideomycetes</taxon>
        <taxon>Pleosporomycetidae</taxon>
        <taxon>Pleosporales</taxon>
        <taxon>Lophiotremataceae</taxon>
        <taxon>Lophiotrema</taxon>
    </lineage>
</organism>
<dbReference type="AlphaFoldDB" id="A0A6A5YUH0"/>